<evidence type="ECO:0000256" key="1">
    <source>
        <dbReference type="SAM" id="Phobius"/>
    </source>
</evidence>
<organism evidence="2 3">
    <name type="scientific">Methanosphaera stadtmanae</name>
    <dbReference type="NCBI Taxonomy" id="2317"/>
    <lineage>
        <taxon>Archaea</taxon>
        <taxon>Methanobacteriati</taxon>
        <taxon>Methanobacteriota</taxon>
        <taxon>Methanomada group</taxon>
        <taxon>Methanobacteria</taxon>
        <taxon>Methanobacteriales</taxon>
        <taxon>Methanobacteriaceae</taxon>
        <taxon>Methanosphaera</taxon>
    </lineage>
</organism>
<feature type="transmembrane region" description="Helical" evidence="1">
    <location>
        <begin position="120"/>
        <end position="139"/>
    </location>
</feature>
<feature type="transmembrane region" description="Helical" evidence="1">
    <location>
        <begin position="75"/>
        <end position="92"/>
    </location>
</feature>
<dbReference type="AlphaFoldDB" id="A0A328PZ25"/>
<accession>A0A328PZ25</accession>
<keyword evidence="1" id="KW-0472">Membrane</keyword>
<reference evidence="2 3" key="1">
    <citation type="submission" date="2017-05" db="EMBL/GenBank/DDBJ databases">
        <title>Host range expansion of the Methanosphaera genus to humans and monogastric animals involves recent and extensive reduction in genome content.</title>
        <authorList>
            <person name="Hoedt E.C."/>
            <person name="Volmer J.G."/>
            <person name="Parks D.H."/>
            <person name="Rosewarne C.P."/>
            <person name="Denman S.E."/>
            <person name="Mcsweeney C.S."/>
            <person name="O Cuiv P."/>
            <person name="Hugenholtz P."/>
            <person name="Tyson G.W."/>
            <person name="Morrison M."/>
        </authorList>
    </citation>
    <scope>NUCLEOTIDE SEQUENCE [LARGE SCALE GENOMIC DNA]</scope>
    <source>
        <strain evidence="2 3">PA5</strain>
    </source>
</reference>
<keyword evidence="1" id="KW-0812">Transmembrane</keyword>
<proteinExistence type="predicted"/>
<comment type="caution">
    <text evidence="2">The sequence shown here is derived from an EMBL/GenBank/DDBJ whole genome shotgun (WGS) entry which is preliminary data.</text>
</comment>
<dbReference type="EMBL" id="NGJK01000034">
    <property type="protein sequence ID" value="RAP03192.1"/>
    <property type="molecule type" value="Genomic_DNA"/>
</dbReference>
<name>A0A328PZ25_9EURY</name>
<gene>
    <name evidence="2" type="ORF">CA615_03585</name>
</gene>
<evidence type="ECO:0000313" key="3">
    <source>
        <dbReference type="Proteomes" id="UP000248557"/>
    </source>
</evidence>
<dbReference type="Proteomes" id="UP000248557">
    <property type="component" value="Unassembled WGS sequence"/>
</dbReference>
<feature type="transmembrane region" description="Helical" evidence="1">
    <location>
        <begin position="51"/>
        <end position="69"/>
    </location>
</feature>
<keyword evidence="1" id="KW-1133">Transmembrane helix</keyword>
<protein>
    <submittedName>
        <fullName evidence="2">Uncharacterized protein</fullName>
    </submittedName>
</protein>
<dbReference type="RefSeq" id="WP_112149482.1">
    <property type="nucleotide sequence ID" value="NZ_CAUHHK010000003.1"/>
</dbReference>
<sequence length="165" mass="18268">MNKLQAYSCVFMLFGIIGGSILILNGDILSGIIFGGVVTLWGYLDYKYYDTGFFFITFGIVMVLGFYFVKYFLSGILLGLGVISIGIVTSICDSKTTDDYILFLAGCGLGTIYIHNGDTFLGVIIASCLITLSIVDYKYDLKKCISNFFNDDKDVADDELYLDEK</sequence>
<evidence type="ECO:0000313" key="2">
    <source>
        <dbReference type="EMBL" id="RAP03192.1"/>
    </source>
</evidence>
<feature type="transmembrane region" description="Helical" evidence="1">
    <location>
        <begin position="12"/>
        <end position="44"/>
    </location>
</feature>